<name>A0A7K4MKZ9_9ARCH</name>
<protein>
    <submittedName>
        <fullName evidence="1">Uncharacterized protein</fullName>
    </submittedName>
</protein>
<evidence type="ECO:0000313" key="2">
    <source>
        <dbReference type="Proteomes" id="UP000568446"/>
    </source>
</evidence>
<reference evidence="1 2" key="1">
    <citation type="journal article" date="2019" name="Environ. Microbiol.">
        <title>Genomics insights into ecotype formation of ammonia-oxidizing archaea in the deep ocean.</title>
        <authorList>
            <person name="Wang Y."/>
            <person name="Huang J.M."/>
            <person name="Cui G.J."/>
            <person name="Nunoura T."/>
            <person name="Takaki Y."/>
            <person name="Li W.L."/>
            <person name="Li J."/>
            <person name="Gao Z.M."/>
            <person name="Takai K."/>
            <person name="Zhang A.Q."/>
            <person name="Stepanauskas R."/>
        </authorList>
    </citation>
    <scope>NUCLEOTIDE SEQUENCE [LARGE SCALE GENOMIC DNA]</scope>
    <source>
        <strain evidence="1 2">C4</strain>
    </source>
</reference>
<dbReference type="AlphaFoldDB" id="A0A7K4MKZ9"/>
<sequence>MKYLCRTCKKECDDIPTHMMKVHKFSKSIIESQLKSNPNTFKNAFEVL</sequence>
<gene>
    <name evidence="1" type="ORF">HX850_03010</name>
</gene>
<accession>A0A7K4MKZ9</accession>
<dbReference type="EMBL" id="JACATK010000010">
    <property type="protein sequence ID" value="NWJ29869.1"/>
    <property type="molecule type" value="Genomic_DNA"/>
</dbReference>
<comment type="caution">
    <text evidence="1">The sequence shown here is derived from an EMBL/GenBank/DDBJ whole genome shotgun (WGS) entry which is preliminary data.</text>
</comment>
<proteinExistence type="predicted"/>
<evidence type="ECO:0000313" key="1">
    <source>
        <dbReference type="EMBL" id="NWJ29869.1"/>
    </source>
</evidence>
<organism evidence="1 2">
    <name type="scientific">Marine Group I thaumarchaeote</name>
    <dbReference type="NCBI Taxonomy" id="2511932"/>
    <lineage>
        <taxon>Archaea</taxon>
        <taxon>Nitrososphaerota</taxon>
        <taxon>Marine Group I</taxon>
    </lineage>
</organism>
<dbReference type="Proteomes" id="UP000568446">
    <property type="component" value="Unassembled WGS sequence"/>
</dbReference>